<name>E0N6H1_NEIM3</name>
<dbReference type="RefSeq" id="WP_002212402.1">
    <property type="nucleotide sequence ID" value="NZ_GL397187.1"/>
</dbReference>
<organism evidence="1 2">
    <name type="scientific">Neisseria meningitidis serogroup B (strain ATCC 13091 / M2091)</name>
    <dbReference type="NCBI Taxonomy" id="862513"/>
    <lineage>
        <taxon>Bacteria</taxon>
        <taxon>Pseudomonadati</taxon>
        <taxon>Pseudomonadota</taxon>
        <taxon>Betaproteobacteria</taxon>
        <taxon>Neisseriales</taxon>
        <taxon>Neisseriaceae</taxon>
        <taxon>Neisseria</taxon>
    </lineage>
</organism>
<sequence>MDIKTEEAYRLSFQHIQSHDVLAACRTVANYELSQPRPRGLFSGISAQEYWESYPCNEDAEILKSILLDSPEILDGIIGGDMEMARIMAAFNFIWGLSHFPKWLHRHEFASTPLDDSAVPAMLLFHAQSRQELKEYEEVELSCCPDGCEFCKSEDGKIYKSSDAPVLPHAHCTHEQGCRCCYLPVI</sequence>
<protein>
    <submittedName>
        <fullName evidence="1">Uncharacterized protein</fullName>
    </submittedName>
</protein>
<accession>E0N6H1</accession>
<dbReference type="EMBL" id="AEEF01000001">
    <property type="protein sequence ID" value="EFM05479.1"/>
    <property type="molecule type" value="Genomic_DNA"/>
</dbReference>
<comment type="caution">
    <text evidence="1">The sequence shown here is derived from an EMBL/GenBank/DDBJ whole genome shotgun (WGS) entry which is preliminary data.</text>
</comment>
<reference evidence="1 2" key="1">
    <citation type="submission" date="2010-07" db="EMBL/GenBank/DDBJ databases">
        <authorList>
            <person name="Muzny D."/>
            <person name="Qin X."/>
            <person name="Deng J."/>
            <person name="Jiang H."/>
            <person name="Liu Y."/>
            <person name="Qu J."/>
            <person name="Song X.-Z."/>
            <person name="Zhang L."/>
            <person name="Thornton R."/>
            <person name="Coyle M."/>
            <person name="Francisco L."/>
            <person name="Jackson L."/>
            <person name="Javaid M."/>
            <person name="Korchina V."/>
            <person name="Kovar C."/>
            <person name="Mata R."/>
            <person name="Mathew T."/>
            <person name="Ngo R."/>
            <person name="Nguyen L."/>
            <person name="Nguyen N."/>
            <person name="Okwuonu G."/>
            <person name="Ongeri F."/>
            <person name="Pham C."/>
            <person name="Simmons D."/>
            <person name="Wilczek-Boney K."/>
            <person name="Hale W."/>
            <person name="Jakkamsetti A."/>
            <person name="Pham P."/>
            <person name="Ruth R."/>
            <person name="San Lucas F."/>
            <person name="Warren J."/>
            <person name="Zhang J."/>
            <person name="Zhao Z."/>
            <person name="Zhou C."/>
            <person name="Zhu D."/>
            <person name="Lee S."/>
            <person name="Bess C."/>
            <person name="Blankenburg K."/>
            <person name="Forbes L."/>
            <person name="Fu Q."/>
            <person name="Gubbala S."/>
            <person name="Hirani K."/>
            <person name="Jayaseelan J.C."/>
            <person name="Lara F."/>
            <person name="Munidasa M."/>
            <person name="Palculict T."/>
            <person name="Patil S."/>
            <person name="Pu L.-L."/>
            <person name="Saada N."/>
            <person name="Tang L."/>
            <person name="Weissenberger G."/>
            <person name="Zhu Y."/>
            <person name="Hemphill L."/>
            <person name="Shang Y."/>
            <person name="Youmans B."/>
            <person name="Ayvaz T."/>
            <person name="Ross M."/>
            <person name="Santibanez J."/>
            <person name="Aqrawi P."/>
            <person name="Gross S."/>
            <person name="Joshi V."/>
            <person name="Fowler G."/>
            <person name="Nazareth L."/>
            <person name="Reid J."/>
            <person name="Worley K."/>
            <person name="Petrosino J."/>
            <person name="Highlander S."/>
            <person name="Gibbs R."/>
        </authorList>
    </citation>
    <scope>NUCLEOTIDE SEQUENCE [LARGE SCALE GENOMIC DNA]</scope>
    <source>
        <strain evidence="1 2">ATCC 13091</strain>
    </source>
</reference>
<evidence type="ECO:0000313" key="1">
    <source>
        <dbReference type="EMBL" id="EFM05479.1"/>
    </source>
</evidence>
<evidence type="ECO:0000313" key="2">
    <source>
        <dbReference type="Proteomes" id="UP000005526"/>
    </source>
</evidence>
<proteinExistence type="predicted"/>
<dbReference type="HOGENOM" id="CLU_1609064_0_0_4"/>
<dbReference type="AlphaFoldDB" id="E0N6H1"/>
<dbReference type="Proteomes" id="UP000005526">
    <property type="component" value="Unassembled WGS sequence"/>
</dbReference>
<gene>
    <name evidence="1" type="ORF">HMPREF0602_0101</name>
</gene>